<dbReference type="EMBL" id="LUKE01000001">
    <property type="protein sequence ID" value="KYG65720.1"/>
    <property type="molecule type" value="Genomic_DNA"/>
</dbReference>
<keyword evidence="1" id="KW-1133">Transmembrane helix</keyword>
<evidence type="ECO:0000313" key="2">
    <source>
        <dbReference type="EMBL" id="KYG65720.1"/>
    </source>
</evidence>
<dbReference type="RefSeq" id="WP_061833264.1">
    <property type="nucleotide sequence ID" value="NZ_LUKE01000001.1"/>
</dbReference>
<dbReference type="Proteomes" id="UP000075320">
    <property type="component" value="Unassembled WGS sequence"/>
</dbReference>
<keyword evidence="3" id="KW-1185">Reference proteome</keyword>
<dbReference type="AlphaFoldDB" id="A0A150WMT2"/>
<comment type="caution">
    <text evidence="2">The sequence shown here is derived from an EMBL/GenBank/DDBJ whole genome shotgun (WGS) entry which is preliminary data.</text>
</comment>
<dbReference type="OrthoDB" id="9803265at2"/>
<feature type="transmembrane region" description="Helical" evidence="1">
    <location>
        <begin position="99"/>
        <end position="132"/>
    </location>
</feature>
<feature type="transmembrane region" description="Helical" evidence="1">
    <location>
        <begin position="20"/>
        <end position="38"/>
    </location>
</feature>
<accession>A0A150WMT2</accession>
<organism evidence="2 3">
    <name type="scientific">Bdellovibrio bacteriovorus</name>
    <dbReference type="NCBI Taxonomy" id="959"/>
    <lineage>
        <taxon>Bacteria</taxon>
        <taxon>Pseudomonadati</taxon>
        <taxon>Bdellovibrionota</taxon>
        <taxon>Bdellovibrionia</taxon>
        <taxon>Bdellovibrionales</taxon>
        <taxon>Pseudobdellovibrionaceae</taxon>
        <taxon>Bdellovibrio</taxon>
    </lineage>
</organism>
<proteinExistence type="predicted"/>
<reference evidence="2 3" key="1">
    <citation type="submission" date="2016-03" db="EMBL/GenBank/DDBJ databases">
        <authorList>
            <person name="Ploux O."/>
        </authorList>
    </citation>
    <scope>NUCLEOTIDE SEQUENCE [LARGE SCALE GENOMIC DNA]</scope>
    <source>
        <strain evidence="2 3">R0</strain>
    </source>
</reference>
<evidence type="ECO:0000313" key="3">
    <source>
        <dbReference type="Proteomes" id="UP000075320"/>
    </source>
</evidence>
<dbReference type="Pfam" id="PF16316">
    <property type="entry name" value="DUF4956"/>
    <property type="match status" value="1"/>
</dbReference>
<keyword evidence="1" id="KW-0472">Membrane</keyword>
<keyword evidence="1" id="KW-0812">Transmembrane</keyword>
<evidence type="ECO:0000256" key="1">
    <source>
        <dbReference type="SAM" id="Phobius"/>
    </source>
</evidence>
<evidence type="ECO:0008006" key="4">
    <source>
        <dbReference type="Google" id="ProtNLM"/>
    </source>
</evidence>
<feature type="transmembrane region" description="Helical" evidence="1">
    <location>
        <begin position="50"/>
        <end position="68"/>
    </location>
</feature>
<sequence>MLDFTVLSTSMANPTLLSVFYAFLLSFVLGTAIALLYVKTFQGLSYSRNFLHCIVLCPILTATAMQAIGDNVARGIGMIGAISILRFRTNIKDPRDMFFIFAALAIGLAAGVHAYSIATIGTFCFTAAVLVLAKTPFAHGPQFDALLRLQVVRDGNGTRQVEQVLGDACKHFAMISVREIGQGDLLDYAYQLKFKPQASHQSVMNSLRGIPDARGVNLMMQESIIEV</sequence>
<protein>
    <recommendedName>
        <fullName evidence="4">DUF4956 domain-containing protein</fullName>
    </recommendedName>
</protein>
<gene>
    <name evidence="2" type="ORF">AZI86_01195</name>
</gene>
<name>A0A150WMT2_BDEBC</name>
<dbReference type="InterPro" id="IPR032531">
    <property type="entry name" value="DUF4956"/>
</dbReference>